<dbReference type="EnsemblPlants" id="Pp3c3_10250V3.8">
    <property type="protein sequence ID" value="Pp3c3_10250V3.8"/>
    <property type="gene ID" value="Pp3c3_10250"/>
</dbReference>
<dbReference type="SUPFAM" id="SSF50370">
    <property type="entry name" value="Ricin B-like lectins"/>
    <property type="match status" value="1"/>
</dbReference>
<feature type="region of interest" description="Disordered" evidence="1">
    <location>
        <begin position="1"/>
        <end position="53"/>
    </location>
</feature>
<feature type="compositionally biased region" description="Basic and acidic residues" evidence="1">
    <location>
        <begin position="29"/>
        <end position="45"/>
    </location>
</feature>
<protein>
    <submittedName>
        <fullName evidence="2">Uncharacterized protein</fullName>
    </submittedName>
</protein>
<feature type="compositionally biased region" description="Basic residues" evidence="1">
    <location>
        <begin position="18"/>
        <end position="28"/>
    </location>
</feature>
<reference evidence="2 3" key="1">
    <citation type="journal article" date="2008" name="Science">
        <title>The Physcomitrella genome reveals evolutionary insights into the conquest of land by plants.</title>
        <authorList>
            <person name="Rensing S."/>
            <person name="Lang D."/>
            <person name="Zimmer A."/>
            <person name="Terry A."/>
            <person name="Salamov A."/>
            <person name="Shapiro H."/>
            <person name="Nishiyama T."/>
            <person name="Perroud P.-F."/>
            <person name="Lindquist E."/>
            <person name="Kamisugi Y."/>
            <person name="Tanahashi T."/>
            <person name="Sakakibara K."/>
            <person name="Fujita T."/>
            <person name="Oishi K."/>
            <person name="Shin-I T."/>
            <person name="Kuroki Y."/>
            <person name="Toyoda A."/>
            <person name="Suzuki Y."/>
            <person name="Hashimoto A."/>
            <person name="Yamaguchi K."/>
            <person name="Sugano A."/>
            <person name="Kohara Y."/>
            <person name="Fujiyama A."/>
            <person name="Anterola A."/>
            <person name="Aoki S."/>
            <person name="Ashton N."/>
            <person name="Barbazuk W.B."/>
            <person name="Barker E."/>
            <person name="Bennetzen J."/>
            <person name="Bezanilla M."/>
            <person name="Blankenship R."/>
            <person name="Cho S.H."/>
            <person name="Dutcher S."/>
            <person name="Estelle M."/>
            <person name="Fawcett J.A."/>
            <person name="Gundlach H."/>
            <person name="Hanada K."/>
            <person name="Heyl A."/>
            <person name="Hicks K.A."/>
            <person name="Hugh J."/>
            <person name="Lohr M."/>
            <person name="Mayer K."/>
            <person name="Melkozernov A."/>
            <person name="Murata T."/>
            <person name="Nelson D."/>
            <person name="Pils B."/>
            <person name="Prigge M."/>
            <person name="Reiss B."/>
            <person name="Renner T."/>
            <person name="Rombauts S."/>
            <person name="Rushton P."/>
            <person name="Sanderfoot A."/>
            <person name="Schween G."/>
            <person name="Shiu S.-H."/>
            <person name="Stueber K."/>
            <person name="Theodoulou F.L."/>
            <person name="Tu H."/>
            <person name="Van de Peer Y."/>
            <person name="Verrier P.J."/>
            <person name="Waters E."/>
            <person name="Wood A."/>
            <person name="Yang L."/>
            <person name="Cove D."/>
            <person name="Cuming A."/>
            <person name="Hasebe M."/>
            <person name="Lucas S."/>
            <person name="Mishler D.B."/>
            <person name="Reski R."/>
            <person name="Grigoriev I."/>
            <person name="Quatrano R.S."/>
            <person name="Boore J.L."/>
        </authorList>
    </citation>
    <scope>NUCLEOTIDE SEQUENCE [LARGE SCALE GENOMIC DNA]</scope>
    <source>
        <strain evidence="2 3">cv. Gransden 2004</strain>
    </source>
</reference>
<dbReference type="Proteomes" id="UP000006727">
    <property type="component" value="Chromosome 3"/>
</dbReference>
<accession>A0A7I4DE27</accession>
<dbReference type="EMBL" id="ABEU02000003">
    <property type="status" value="NOT_ANNOTATED_CDS"/>
    <property type="molecule type" value="Genomic_DNA"/>
</dbReference>
<organism evidence="2 3">
    <name type="scientific">Physcomitrium patens</name>
    <name type="common">Spreading-leaved earth moss</name>
    <name type="synonym">Physcomitrella patens</name>
    <dbReference type="NCBI Taxonomy" id="3218"/>
    <lineage>
        <taxon>Eukaryota</taxon>
        <taxon>Viridiplantae</taxon>
        <taxon>Streptophyta</taxon>
        <taxon>Embryophyta</taxon>
        <taxon>Bryophyta</taxon>
        <taxon>Bryophytina</taxon>
        <taxon>Bryopsida</taxon>
        <taxon>Funariidae</taxon>
        <taxon>Funariales</taxon>
        <taxon>Funariaceae</taxon>
        <taxon>Physcomitrium</taxon>
    </lineage>
</organism>
<dbReference type="CDD" id="cd23431">
    <property type="entry name" value="beta-trefoil_Ricin_AtEULS3-like"/>
    <property type="match status" value="1"/>
</dbReference>
<keyword evidence="3" id="KW-1185">Reference proteome</keyword>
<dbReference type="PANTHER" id="PTHR31257:SF21">
    <property type="entry name" value="OS07G0683600 PROTEIN"/>
    <property type="match status" value="1"/>
</dbReference>
<dbReference type="PANTHER" id="PTHR31257">
    <property type="entry name" value="RICIN B-LIKE LECTIN EULS3"/>
    <property type="match status" value="1"/>
</dbReference>
<name>A0A7I4DE27_PHYPA</name>
<dbReference type="Gene3D" id="2.80.10.50">
    <property type="match status" value="1"/>
</dbReference>
<gene>
    <name evidence="2" type="primary">LOC112280399</name>
</gene>
<evidence type="ECO:0000313" key="3">
    <source>
        <dbReference type="Proteomes" id="UP000006727"/>
    </source>
</evidence>
<dbReference type="FunCoup" id="A0A7I4DE27">
    <property type="interactions" value="776"/>
</dbReference>
<reference evidence="2 3" key="2">
    <citation type="journal article" date="2018" name="Plant J.">
        <title>The Physcomitrella patens chromosome-scale assembly reveals moss genome structure and evolution.</title>
        <authorList>
            <person name="Lang D."/>
            <person name="Ullrich K.K."/>
            <person name="Murat F."/>
            <person name="Fuchs J."/>
            <person name="Jenkins J."/>
            <person name="Haas F.B."/>
            <person name="Piednoel M."/>
            <person name="Gundlach H."/>
            <person name="Van Bel M."/>
            <person name="Meyberg R."/>
            <person name="Vives C."/>
            <person name="Morata J."/>
            <person name="Symeonidi A."/>
            <person name="Hiss M."/>
            <person name="Muchero W."/>
            <person name="Kamisugi Y."/>
            <person name="Saleh O."/>
            <person name="Blanc G."/>
            <person name="Decker E.L."/>
            <person name="van Gessel N."/>
            <person name="Grimwood J."/>
            <person name="Hayes R.D."/>
            <person name="Graham S.W."/>
            <person name="Gunter L.E."/>
            <person name="McDaniel S.F."/>
            <person name="Hoernstein S.N.W."/>
            <person name="Larsson A."/>
            <person name="Li F.W."/>
            <person name="Perroud P.F."/>
            <person name="Phillips J."/>
            <person name="Ranjan P."/>
            <person name="Rokshar D.S."/>
            <person name="Rothfels C.J."/>
            <person name="Schneider L."/>
            <person name="Shu S."/>
            <person name="Stevenson D.W."/>
            <person name="Thummler F."/>
            <person name="Tillich M."/>
            <person name="Villarreal Aguilar J.C."/>
            <person name="Widiez T."/>
            <person name="Wong G.K."/>
            <person name="Wymore A."/>
            <person name="Zhang Y."/>
            <person name="Zimmer A.D."/>
            <person name="Quatrano R.S."/>
            <person name="Mayer K.F.X."/>
            <person name="Goodstein D."/>
            <person name="Casacuberta J.M."/>
            <person name="Vandepoele K."/>
            <person name="Reski R."/>
            <person name="Cuming A.C."/>
            <person name="Tuskan G.A."/>
            <person name="Maumus F."/>
            <person name="Salse J."/>
            <person name="Schmutz J."/>
            <person name="Rensing S.A."/>
        </authorList>
    </citation>
    <scope>NUCLEOTIDE SEQUENCE [LARGE SCALE GENOMIC DNA]</scope>
    <source>
        <strain evidence="2 3">cv. Gransden 2004</strain>
    </source>
</reference>
<dbReference type="InParanoid" id="A0A7I4DE27"/>
<sequence>MNRGEGEPYNPYPEKEGHHHHHHHHHRHFSDEEQPRYGSNLEHRPPPMPVSGDAAPYGYGEGSYGQEGRRGAYEEQGYRHSGGYPPSGPRYVGPEYHNSPYVPAPRHHSVVTEDEGSRRRPVLGLPVRLHCKADPNFNLAAVPGQGPVMVPFSPNDDFQVWYKDVTMSTRVKDETGSSAFSLINKATGQALRHAPEDLAQCLLADYDSNALDQTVLWTMSEDMGQGYCCIRLASQITRNLDVLRGDKKSGGVKEGSPVITFAWKKQDNQIWKMITACKLFYLHHPYVPSYRSF</sequence>
<dbReference type="AlphaFoldDB" id="A0A7I4DE27"/>
<evidence type="ECO:0000313" key="2">
    <source>
        <dbReference type="EnsemblPlants" id="Pp3c3_10250V3.8"/>
    </source>
</evidence>
<reference evidence="2" key="3">
    <citation type="submission" date="2020-12" db="UniProtKB">
        <authorList>
            <consortium name="EnsemblPlants"/>
        </authorList>
    </citation>
    <scope>IDENTIFICATION</scope>
</reference>
<evidence type="ECO:0000256" key="1">
    <source>
        <dbReference type="SAM" id="MobiDB-lite"/>
    </source>
</evidence>
<dbReference type="Gramene" id="Pp3c3_10250V3.8">
    <property type="protein sequence ID" value="Pp3c3_10250V3.8"/>
    <property type="gene ID" value="Pp3c3_10250"/>
</dbReference>
<dbReference type="InterPro" id="IPR035992">
    <property type="entry name" value="Ricin_B-like_lectins"/>
</dbReference>
<proteinExistence type="predicted"/>
<dbReference type="InterPro" id="IPR040249">
    <property type="entry name" value="Ricin_B-like_lectin_EULS3-like"/>
</dbReference>